<proteinExistence type="predicted"/>
<evidence type="ECO:0000313" key="2">
    <source>
        <dbReference type="EMBL" id="KAK8041606.1"/>
    </source>
</evidence>
<sequence>MNDNVHLDKRRGQSRDSQRRFRKKLHKGRTKTSGNSWTISSPPSSSSQHLGHPISDSNTALAASLPSGSPPLLLGAAGRSSSRDHATSYFPTNGQFQSPAWISSKSYPPAGLENWTDHTDHHRNVAIPRHVQHQQYAHAAVTPAHQMGLPPSGAHFPPETLSMPGFEPLKDPFGANGKDNMIPSPISLLNADLQMHPEPSPPQARPPTQRPVVNMDTMEMPPRPPTRRGSGNTSSMPQAEQMISDVGDLHEFGVELSIFLEDMLLLTSLRKMKERFRSLVLPDYPLGQGSAGDDMDEDSSQDSDSEGS</sequence>
<keyword evidence="3" id="KW-1185">Reference proteome</keyword>
<organism evidence="2 3">
    <name type="scientific">Apiospora phragmitis</name>
    <dbReference type="NCBI Taxonomy" id="2905665"/>
    <lineage>
        <taxon>Eukaryota</taxon>
        <taxon>Fungi</taxon>
        <taxon>Dikarya</taxon>
        <taxon>Ascomycota</taxon>
        <taxon>Pezizomycotina</taxon>
        <taxon>Sordariomycetes</taxon>
        <taxon>Xylariomycetidae</taxon>
        <taxon>Amphisphaeriales</taxon>
        <taxon>Apiosporaceae</taxon>
        <taxon>Apiospora</taxon>
    </lineage>
</organism>
<dbReference type="Proteomes" id="UP001480595">
    <property type="component" value="Unassembled WGS sequence"/>
</dbReference>
<feature type="compositionally biased region" description="Acidic residues" evidence="1">
    <location>
        <begin position="293"/>
        <end position="308"/>
    </location>
</feature>
<feature type="region of interest" description="Disordered" evidence="1">
    <location>
        <begin position="282"/>
        <end position="308"/>
    </location>
</feature>
<dbReference type="EMBL" id="JAQQWL010000015">
    <property type="protein sequence ID" value="KAK8041606.1"/>
    <property type="molecule type" value="Genomic_DNA"/>
</dbReference>
<evidence type="ECO:0000256" key="1">
    <source>
        <dbReference type="SAM" id="MobiDB-lite"/>
    </source>
</evidence>
<reference evidence="2 3" key="1">
    <citation type="submission" date="2023-01" db="EMBL/GenBank/DDBJ databases">
        <title>Analysis of 21 Apiospora genomes using comparative genomics revels a genus with tremendous synthesis potential of carbohydrate active enzymes and secondary metabolites.</title>
        <authorList>
            <person name="Sorensen T."/>
        </authorList>
    </citation>
    <scope>NUCLEOTIDE SEQUENCE [LARGE SCALE GENOMIC DNA]</scope>
    <source>
        <strain evidence="2 3">CBS 135458</strain>
    </source>
</reference>
<feature type="compositionally biased region" description="Low complexity" evidence="1">
    <location>
        <begin position="60"/>
        <end position="78"/>
    </location>
</feature>
<feature type="compositionally biased region" description="Basic and acidic residues" evidence="1">
    <location>
        <begin position="1"/>
        <end position="19"/>
    </location>
</feature>
<name>A0ABR1T4U2_9PEZI</name>
<gene>
    <name evidence="2" type="ORF">PG994_014613</name>
</gene>
<dbReference type="RefSeq" id="XP_066709151.1">
    <property type="nucleotide sequence ID" value="XM_066866022.1"/>
</dbReference>
<evidence type="ECO:0000313" key="3">
    <source>
        <dbReference type="Proteomes" id="UP001480595"/>
    </source>
</evidence>
<feature type="region of interest" description="Disordered" evidence="1">
    <location>
        <begin position="1"/>
        <end position="95"/>
    </location>
</feature>
<feature type="compositionally biased region" description="Basic residues" evidence="1">
    <location>
        <begin position="20"/>
        <end position="30"/>
    </location>
</feature>
<protein>
    <submittedName>
        <fullName evidence="2">Uncharacterized protein</fullName>
    </submittedName>
</protein>
<accession>A0ABR1T4U2</accession>
<comment type="caution">
    <text evidence="2">The sequence shown here is derived from an EMBL/GenBank/DDBJ whole genome shotgun (WGS) entry which is preliminary data.</text>
</comment>
<dbReference type="GeneID" id="92099085"/>